<evidence type="ECO:0000313" key="3">
    <source>
        <dbReference type="Proteomes" id="UP000490821"/>
    </source>
</evidence>
<protein>
    <recommendedName>
        <fullName evidence="1">AAA-ATPase-like domain-containing protein</fullName>
    </recommendedName>
</protein>
<dbReference type="InterPro" id="IPR027417">
    <property type="entry name" value="P-loop_NTPase"/>
</dbReference>
<dbReference type="Gene3D" id="3.40.50.300">
    <property type="entry name" value="P-loop containing nucleotide triphosphate hydrolases"/>
    <property type="match status" value="1"/>
</dbReference>
<feature type="domain" description="AAA-ATPase-like" evidence="1">
    <location>
        <begin position="6"/>
        <end position="227"/>
    </location>
</feature>
<dbReference type="Pfam" id="PF09820">
    <property type="entry name" value="AAA-ATPase_like"/>
    <property type="match status" value="1"/>
</dbReference>
<gene>
    <name evidence="2" type="ORF">IMSAGC017_01321</name>
</gene>
<dbReference type="InterPro" id="IPR012547">
    <property type="entry name" value="PDDEXK_9"/>
</dbReference>
<reference evidence="2 3" key="1">
    <citation type="journal article" date="2020" name="Microbiome">
        <title>Single-cell genomics of uncultured bacteria reveals dietary fiber responders in the mouse gut microbiota.</title>
        <authorList>
            <person name="Chijiiwa R."/>
            <person name="Hosokawa M."/>
            <person name="Kogawa M."/>
            <person name="Nishikawa Y."/>
            <person name="Ide K."/>
            <person name="Sakanashi C."/>
            <person name="Takahashi K."/>
            <person name="Takeyama H."/>
        </authorList>
    </citation>
    <scope>NUCLEOTIDE SEQUENCE [LARGE SCALE GENOMIC DNA]</scope>
    <source>
        <strain evidence="2">IMSAGC_017</strain>
    </source>
</reference>
<dbReference type="InterPro" id="IPR018631">
    <property type="entry name" value="AAA-ATPase-like_dom"/>
</dbReference>
<dbReference type="Pfam" id="PF08011">
    <property type="entry name" value="PDDEXK_9"/>
    <property type="match status" value="1"/>
</dbReference>
<comment type="caution">
    <text evidence="2">The sequence shown here is derived from an EMBL/GenBank/DDBJ whole genome shotgun (WGS) entry which is preliminary data.</text>
</comment>
<dbReference type="RefSeq" id="WP_172472605.1">
    <property type="nucleotide sequence ID" value="NZ_BLMI01000169.1"/>
</dbReference>
<dbReference type="SUPFAM" id="SSF52540">
    <property type="entry name" value="P-loop containing nucleoside triphosphate hydrolases"/>
    <property type="match status" value="1"/>
</dbReference>
<proteinExistence type="predicted"/>
<dbReference type="EMBL" id="BLMI01000169">
    <property type="protein sequence ID" value="GFI41278.1"/>
    <property type="molecule type" value="Genomic_DNA"/>
</dbReference>
<evidence type="ECO:0000313" key="2">
    <source>
        <dbReference type="EMBL" id="GFI41278.1"/>
    </source>
</evidence>
<evidence type="ECO:0000259" key="1">
    <source>
        <dbReference type="Pfam" id="PF09820"/>
    </source>
</evidence>
<dbReference type="Proteomes" id="UP000490821">
    <property type="component" value="Unassembled WGS sequence"/>
</dbReference>
<sequence length="546" mass="64529">MKKLSIGIENFKKLIDKNVYYVDKSELIEDLINEEVILYIRPRRFGKTLNMSMLYYFFSIKQKENAYLFDDLEISKNIEVMRYQNQYPVIFITLKDMKSKRFNDQIAIFSKIVRNLINDNLELLNSDNLEEIDKENLVKYQKETKNEIDLQDALNFISKCLKKHYHQNVIILIDEYDVPLQSAYINGYYDEMVEFLRNVFSTALKTNDALEKGVLTGCLQIAKESIFTGLNNFSVRSILNQYASDCFGFEQDEIDELLKYYDLYNKKGYIKKWYDGYCFYDKEIYNPWSTLLYVKELLGDRNIAAIPFWANTSSNDIVYKYIVEGNQKLKDEFDLLINGESIEKIIKPELTYREMEDINNIYSFLLFTGYLKIIEYVDINCYRLMIPNKEIKLIYTNIFQEWANKIQENYGQKLINALLDKDEDKANELLNYILLQSMSYHDGKESFYHGFILGLLNNNNLFSNIESGDGRSDIKYLPVNKEKRGFILELKVCKNKDLYDTAIEACNQIIEKRYLESDKARGYINMLGYGIAFDKKRAFIKMFITS</sequence>
<dbReference type="PANTHER" id="PTHR34825">
    <property type="entry name" value="CONSERVED PROTEIN, WITH A WEAK D-GALACTARATE DEHYDRATASE/ALTRONATE HYDROLASE DOMAIN"/>
    <property type="match status" value="1"/>
</dbReference>
<organism evidence="2 3">
    <name type="scientific">Thomasclavelia cocleata</name>
    <dbReference type="NCBI Taxonomy" id="69824"/>
    <lineage>
        <taxon>Bacteria</taxon>
        <taxon>Bacillati</taxon>
        <taxon>Bacillota</taxon>
        <taxon>Erysipelotrichia</taxon>
        <taxon>Erysipelotrichales</taxon>
        <taxon>Coprobacillaceae</taxon>
        <taxon>Thomasclavelia</taxon>
    </lineage>
</organism>
<name>A0A829ZD08_9FIRM</name>
<dbReference type="PANTHER" id="PTHR34825:SF1">
    <property type="entry name" value="AAA-ATPASE-LIKE DOMAIN-CONTAINING PROTEIN"/>
    <property type="match status" value="1"/>
</dbReference>
<dbReference type="AlphaFoldDB" id="A0A829ZD08"/>
<accession>A0A829ZD08</accession>